<sequence length="193" mass="21457">MGSSRLPECVMQPDELRLVQIIFDRIAAQSWFSRKIADREQFALYILRMYRRGLVVPEKLEAVCTLAAQKYYSGSASDLKGRRILVVEDDYFAAQEMAANVRAVGAVVVGPISNLSDAMDVAGQDRDLDGALLDVNLGGDMVYPVAGFLKMHCIPFAFVSGYDERVLPPAFRNTPLFLKPTDWRSIASAVPHR</sequence>
<gene>
    <name evidence="1" type="ORF">AGR4C_pb30079</name>
</gene>
<accession>A0A1S7SEW6</accession>
<evidence type="ECO:0000313" key="2">
    <source>
        <dbReference type="Proteomes" id="UP000191897"/>
    </source>
</evidence>
<proteinExistence type="predicted"/>
<dbReference type="InterPro" id="IPR011006">
    <property type="entry name" value="CheY-like_superfamily"/>
</dbReference>
<reference evidence="1 2" key="1">
    <citation type="submission" date="2016-01" db="EMBL/GenBank/DDBJ databases">
        <authorList>
            <person name="Oliw E.H."/>
        </authorList>
    </citation>
    <scope>NUCLEOTIDE SEQUENCE [LARGE SCALE GENOMIC DNA]</scope>
    <source>
        <strain evidence="1 2">Kerr 14</strain>
    </source>
</reference>
<protein>
    <submittedName>
        <fullName evidence="1">CheY-like receiver domain-containing protein (Modular protein)</fullName>
    </submittedName>
</protein>
<evidence type="ECO:0000313" key="1">
    <source>
        <dbReference type="EMBL" id="CUX68078.1"/>
    </source>
</evidence>
<name>A0A1S7SEW6_AGRTU</name>
<dbReference type="Gene3D" id="3.40.50.2300">
    <property type="match status" value="1"/>
</dbReference>
<dbReference type="Proteomes" id="UP000191897">
    <property type="component" value="Unassembled WGS sequence"/>
</dbReference>
<dbReference type="EMBL" id="FBWC01000042">
    <property type="protein sequence ID" value="CUX68078.1"/>
    <property type="molecule type" value="Genomic_DNA"/>
</dbReference>
<organism evidence="1 2">
    <name type="scientific">Agrobacterium tumefaciens str. Kerr 14</name>
    <dbReference type="NCBI Taxonomy" id="1183424"/>
    <lineage>
        <taxon>Bacteria</taxon>
        <taxon>Pseudomonadati</taxon>
        <taxon>Pseudomonadota</taxon>
        <taxon>Alphaproteobacteria</taxon>
        <taxon>Hyphomicrobiales</taxon>
        <taxon>Rhizobiaceae</taxon>
        <taxon>Rhizobium/Agrobacterium group</taxon>
        <taxon>Agrobacterium</taxon>
        <taxon>Agrobacterium tumefaciens complex</taxon>
    </lineage>
</organism>
<dbReference type="AlphaFoldDB" id="A0A1S7SEW6"/>
<dbReference type="RefSeq" id="WP_080868162.1">
    <property type="nucleotide sequence ID" value="NZ_LT009733.1"/>
</dbReference>
<dbReference type="SUPFAM" id="SSF52172">
    <property type="entry name" value="CheY-like"/>
    <property type="match status" value="1"/>
</dbReference>